<protein>
    <submittedName>
        <fullName evidence="2">Uncharacterized protein</fullName>
    </submittedName>
</protein>
<keyword evidence="1" id="KW-1133">Transmembrane helix</keyword>
<gene>
    <name evidence="2" type="ORF">UW44_C0015G0055</name>
</gene>
<evidence type="ECO:0000313" key="2">
    <source>
        <dbReference type="EMBL" id="KKT51184.1"/>
    </source>
</evidence>
<sequence length="113" mass="13105">MILSDIYKSLEWFVIKIVLLAFAIVLNIVVRSFILLGRLRLGLRHLSPSAKIDLTYICFITEHYLNCFWVFNFSLTPTKEPHHTSKDVLIATIRGTHMIILCLVESAFPRNWS</sequence>
<name>A0A0G1KTH9_9BACT</name>
<keyword evidence="1" id="KW-0472">Membrane</keyword>
<accession>A0A0G1KTH9</accession>
<dbReference type="EMBL" id="LCIH01000015">
    <property type="protein sequence ID" value="KKT51184.1"/>
    <property type="molecule type" value="Genomic_DNA"/>
</dbReference>
<organism evidence="2 3">
    <name type="scientific">Candidatus Collierbacteria bacterium GW2011_GWB2_44_22</name>
    <dbReference type="NCBI Taxonomy" id="1618387"/>
    <lineage>
        <taxon>Bacteria</taxon>
        <taxon>Candidatus Collieribacteriota</taxon>
    </lineage>
</organism>
<keyword evidence="1" id="KW-0812">Transmembrane</keyword>
<reference evidence="2 3" key="1">
    <citation type="journal article" date="2015" name="Nature">
        <title>rRNA introns, odd ribosomes, and small enigmatic genomes across a large radiation of phyla.</title>
        <authorList>
            <person name="Brown C.T."/>
            <person name="Hug L.A."/>
            <person name="Thomas B.C."/>
            <person name="Sharon I."/>
            <person name="Castelle C.J."/>
            <person name="Singh A."/>
            <person name="Wilkins M.J."/>
            <person name="Williams K.H."/>
            <person name="Banfield J.F."/>
        </authorList>
    </citation>
    <scope>NUCLEOTIDE SEQUENCE [LARGE SCALE GENOMIC DNA]</scope>
</reference>
<dbReference type="STRING" id="1618387.UW44_C0015G0055"/>
<dbReference type="AlphaFoldDB" id="A0A0G1KTH9"/>
<feature type="transmembrane region" description="Helical" evidence="1">
    <location>
        <begin position="12"/>
        <end position="34"/>
    </location>
</feature>
<evidence type="ECO:0000256" key="1">
    <source>
        <dbReference type="SAM" id="Phobius"/>
    </source>
</evidence>
<dbReference type="Proteomes" id="UP000034006">
    <property type="component" value="Unassembled WGS sequence"/>
</dbReference>
<comment type="caution">
    <text evidence="2">The sequence shown here is derived from an EMBL/GenBank/DDBJ whole genome shotgun (WGS) entry which is preliminary data.</text>
</comment>
<proteinExistence type="predicted"/>
<evidence type="ECO:0000313" key="3">
    <source>
        <dbReference type="Proteomes" id="UP000034006"/>
    </source>
</evidence>